<evidence type="ECO:0000313" key="3">
    <source>
        <dbReference type="Proteomes" id="UP000256941"/>
    </source>
</evidence>
<accession>A0A3D9XSR9</accession>
<dbReference type="AlphaFoldDB" id="A0A3D9XSR9"/>
<feature type="region of interest" description="Disordered" evidence="1">
    <location>
        <begin position="1"/>
        <end position="24"/>
    </location>
</feature>
<evidence type="ECO:0000313" key="2">
    <source>
        <dbReference type="EMBL" id="REF73487.1"/>
    </source>
</evidence>
<organism evidence="2 3">
    <name type="scientific">Paracoccus versutus</name>
    <name type="common">Thiobacillus versutus</name>
    <dbReference type="NCBI Taxonomy" id="34007"/>
    <lineage>
        <taxon>Bacteria</taxon>
        <taxon>Pseudomonadati</taxon>
        <taxon>Pseudomonadota</taxon>
        <taxon>Alphaproteobacteria</taxon>
        <taxon>Rhodobacterales</taxon>
        <taxon>Paracoccaceae</taxon>
        <taxon>Paracoccus</taxon>
    </lineage>
</organism>
<proteinExistence type="predicted"/>
<protein>
    <submittedName>
        <fullName evidence="2">Uncharacterized protein</fullName>
    </submittedName>
</protein>
<dbReference type="EMBL" id="QTUJ01000001">
    <property type="protein sequence ID" value="REF73487.1"/>
    <property type="molecule type" value="Genomic_DNA"/>
</dbReference>
<dbReference type="RefSeq" id="WP_208861562.1">
    <property type="nucleotide sequence ID" value="NZ_CP038196.1"/>
</dbReference>
<name>A0A3D9XSR9_PARVE</name>
<sequence>MSDDHAGKGVPHLPPGEERRYALGQMGAPPLALLSPGMIKPNFTVP</sequence>
<dbReference type="Proteomes" id="UP000256941">
    <property type="component" value="Unassembled WGS sequence"/>
</dbReference>
<evidence type="ECO:0000256" key="1">
    <source>
        <dbReference type="SAM" id="MobiDB-lite"/>
    </source>
</evidence>
<comment type="caution">
    <text evidence="2">The sequence shown here is derived from an EMBL/GenBank/DDBJ whole genome shotgun (WGS) entry which is preliminary data.</text>
</comment>
<gene>
    <name evidence="2" type="ORF">BDD41_2047</name>
</gene>
<reference evidence="2 3" key="1">
    <citation type="submission" date="2018-08" db="EMBL/GenBank/DDBJ databases">
        <title>Genomic Encyclopedia of Archaeal and Bacterial Type Strains, Phase II (KMG-II): from individual species to whole genera.</title>
        <authorList>
            <person name="Goeker M."/>
        </authorList>
    </citation>
    <scope>NUCLEOTIDE SEQUENCE [LARGE SCALE GENOMIC DNA]</scope>
    <source>
        <strain evidence="2 3">DSM 17099</strain>
    </source>
</reference>